<proteinExistence type="predicted"/>
<evidence type="ECO:0000313" key="3">
    <source>
        <dbReference type="Proteomes" id="UP000054097"/>
    </source>
</evidence>
<accession>A0A0C3B6B7</accession>
<organism evidence="2 3">
    <name type="scientific">Serendipita vermifera MAFF 305830</name>
    <dbReference type="NCBI Taxonomy" id="933852"/>
    <lineage>
        <taxon>Eukaryota</taxon>
        <taxon>Fungi</taxon>
        <taxon>Dikarya</taxon>
        <taxon>Basidiomycota</taxon>
        <taxon>Agaricomycotina</taxon>
        <taxon>Agaricomycetes</taxon>
        <taxon>Sebacinales</taxon>
        <taxon>Serendipitaceae</taxon>
        <taxon>Serendipita</taxon>
    </lineage>
</organism>
<feature type="compositionally biased region" description="Basic and acidic residues" evidence="1">
    <location>
        <begin position="202"/>
        <end position="212"/>
    </location>
</feature>
<dbReference type="HOGENOM" id="CLU_1469079_0_0_1"/>
<dbReference type="Proteomes" id="UP000054097">
    <property type="component" value="Unassembled WGS sequence"/>
</dbReference>
<keyword evidence="3" id="KW-1185">Reference proteome</keyword>
<evidence type="ECO:0000313" key="2">
    <source>
        <dbReference type="EMBL" id="KIM27674.1"/>
    </source>
</evidence>
<gene>
    <name evidence="2" type="ORF">M408DRAFT_9164</name>
</gene>
<reference evidence="3" key="2">
    <citation type="submission" date="2015-01" db="EMBL/GenBank/DDBJ databases">
        <title>Evolutionary Origins and Diversification of the Mycorrhizal Mutualists.</title>
        <authorList>
            <consortium name="DOE Joint Genome Institute"/>
            <consortium name="Mycorrhizal Genomics Consortium"/>
            <person name="Kohler A."/>
            <person name="Kuo A."/>
            <person name="Nagy L.G."/>
            <person name="Floudas D."/>
            <person name="Copeland A."/>
            <person name="Barry K.W."/>
            <person name="Cichocki N."/>
            <person name="Veneault-Fourrey C."/>
            <person name="LaButti K."/>
            <person name="Lindquist E.A."/>
            <person name="Lipzen A."/>
            <person name="Lundell T."/>
            <person name="Morin E."/>
            <person name="Murat C."/>
            <person name="Riley R."/>
            <person name="Ohm R."/>
            <person name="Sun H."/>
            <person name="Tunlid A."/>
            <person name="Henrissat B."/>
            <person name="Grigoriev I.V."/>
            <person name="Hibbett D.S."/>
            <person name="Martin F."/>
        </authorList>
    </citation>
    <scope>NUCLEOTIDE SEQUENCE [LARGE SCALE GENOMIC DNA]</scope>
    <source>
        <strain evidence="3">MAFF 305830</strain>
    </source>
</reference>
<reference evidence="2 3" key="1">
    <citation type="submission" date="2014-04" db="EMBL/GenBank/DDBJ databases">
        <authorList>
            <consortium name="DOE Joint Genome Institute"/>
            <person name="Kuo A."/>
            <person name="Zuccaro A."/>
            <person name="Kohler A."/>
            <person name="Nagy L.G."/>
            <person name="Floudas D."/>
            <person name="Copeland A."/>
            <person name="Barry K.W."/>
            <person name="Cichocki N."/>
            <person name="Veneault-Fourrey C."/>
            <person name="LaButti K."/>
            <person name="Lindquist E.A."/>
            <person name="Lipzen A."/>
            <person name="Lundell T."/>
            <person name="Morin E."/>
            <person name="Murat C."/>
            <person name="Sun H."/>
            <person name="Tunlid A."/>
            <person name="Henrissat B."/>
            <person name="Grigoriev I.V."/>
            <person name="Hibbett D.S."/>
            <person name="Martin F."/>
            <person name="Nordberg H.P."/>
            <person name="Cantor M.N."/>
            <person name="Hua S.X."/>
        </authorList>
    </citation>
    <scope>NUCLEOTIDE SEQUENCE [LARGE SCALE GENOMIC DNA]</scope>
    <source>
        <strain evidence="2 3">MAFF 305830</strain>
    </source>
</reference>
<protein>
    <submittedName>
        <fullName evidence="2">Uncharacterized protein</fullName>
    </submittedName>
</protein>
<name>A0A0C3B6B7_SERVB</name>
<feature type="region of interest" description="Disordered" evidence="1">
    <location>
        <begin position="189"/>
        <end position="212"/>
    </location>
</feature>
<dbReference type="AlphaFoldDB" id="A0A0C3B6B7"/>
<sequence>MSAVDAEPRPGTAFRTVVEESYYLNVFINMVIRYIVRHFLSSIDVRKELTPLFRLEIDLKRLAALREWQHAWDPEWTSSGIALLINPLLGYFNEGSLEPLPRIRFLRFDTSFLSVHAWRITFLKGFTPLAISDPLERAYSKRVQCEEMVNGKNASKAFMDWWQNAKLPHNCFLPEIGWQGDQSREIAHTEKPFGSSNGSYSELKDGTRVTFQ</sequence>
<evidence type="ECO:0000256" key="1">
    <source>
        <dbReference type="SAM" id="MobiDB-lite"/>
    </source>
</evidence>
<dbReference type="EMBL" id="KN824297">
    <property type="protein sequence ID" value="KIM27674.1"/>
    <property type="molecule type" value="Genomic_DNA"/>
</dbReference>